<accession>A0A101M238</accession>
<gene>
    <name evidence="1" type="ORF">ABT39_MTgene2810</name>
</gene>
<sequence length="78" mass="9078">MSNVSSADPIKKRSYCSKLANEAGGFGMFQLNNFLQRGLATQSENVDMRFNLFFRVVELVELDPDLFFWSFWRGDQIF</sequence>
<dbReference type="AlphaFoldDB" id="A0A101M238"/>
<evidence type="ECO:0000313" key="1">
    <source>
        <dbReference type="EMBL" id="KUM49585.1"/>
    </source>
</evidence>
<geneLocation type="mitochondrion" evidence="1"/>
<dbReference type="EMBL" id="LKAM01000002">
    <property type="protein sequence ID" value="KUM49585.1"/>
    <property type="molecule type" value="Genomic_DNA"/>
</dbReference>
<organism evidence="1">
    <name type="scientific">Picea glauca</name>
    <name type="common">White spruce</name>
    <name type="synonym">Pinus glauca</name>
    <dbReference type="NCBI Taxonomy" id="3330"/>
    <lineage>
        <taxon>Eukaryota</taxon>
        <taxon>Viridiplantae</taxon>
        <taxon>Streptophyta</taxon>
        <taxon>Embryophyta</taxon>
        <taxon>Tracheophyta</taxon>
        <taxon>Spermatophyta</taxon>
        <taxon>Pinopsida</taxon>
        <taxon>Pinidae</taxon>
        <taxon>Conifers I</taxon>
        <taxon>Pinales</taxon>
        <taxon>Pinaceae</taxon>
        <taxon>Picea</taxon>
    </lineage>
</organism>
<reference evidence="1" key="1">
    <citation type="journal article" date="2015" name="Genome Biol. Evol.">
        <title>Organellar Genomes of White Spruce (Picea glauca): Assembly and Annotation.</title>
        <authorList>
            <person name="Jackman S.D."/>
            <person name="Warren R.L."/>
            <person name="Gibb E.A."/>
            <person name="Vandervalk B.P."/>
            <person name="Mohamadi H."/>
            <person name="Chu J."/>
            <person name="Raymond A."/>
            <person name="Pleasance S."/>
            <person name="Coope R."/>
            <person name="Wildung M.R."/>
            <person name="Ritland C.E."/>
            <person name="Bousquet J."/>
            <person name="Jones S.J."/>
            <person name="Bohlmann J."/>
            <person name="Birol I."/>
        </authorList>
    </citation>
    <scope>NUCLEOTIDE SEQUENCE [LARGE SCALE GENOMIC DNA]</scope>
    <source>
        <tissue evidence="1">Flushing bud</tissue>
    </source>
</reference>
<proteinExistence type="predicted"/>
<name>A0A101M238_PICGL</name>
<comment type="caution">
    <text evidence="1">The sequence shown here is derived from an EMBL/GenBank/DDBJ whole genome shotgun (WGS) entry which is preliminary data.</text>
</comment>
<keyword evidence="1" id="KW-0496">Mitochondrion</keyword>
<protein>
    <submittedName>
        <fullName evidence="1">Uncharacterized protein</fullName>
    </submittedName>
</protein>